<dbReference type="InterPro" id="IPR001270">
    <property type="entry name" value="ClpA/B"/>
</dbReference>
<dbReference type="SMART" id="SM01086">
    <property type="entry name" value="ClpB_D2-small"/>
    <property type="match status" value="1"/>
</dbReference>
<dbReference type="CDD" id="cd00009">
    <property type="entry name" value="AAA"/>
    <property type="match status" value="1"/>
</dbReference>
<dbReference type="SUPFAM" id="SSF52540">
    <property type="entry name" value="P-loop containing nucleoside triphosphate hydrolases"/>
    <property type="match status" value="2"/>
</dbReference>
<evidence type="ECO:0000256" key="1">
    <source>
        <dbReference type="ARBA" id="ARBA00022737"/>
    </source>
</evidence>
<proteinExistence type="predicted"/>
<dbReference type="PROSITE" id="PS00871">
    <property type="entry name" value="CLPAB_2"/>
    <property type="match status" value="1"/>
</dbReference>
<evidence type="ECO:0000259" key="6">
    <source>
        <dbReference type="SMART" id="SM00382"/>
    </source>
</evidence>
<dbReference type="Proteomes" id="UP001530315">
    <property type="component" value="Unassembled WGS sequence"/>
</dbReference>
<evidence type="ECO:0000313" key="9">
    <source>
        <dbReference type="Proteomes" id="UP001530315"/>
    </source>
</evidence>
<dbReference type="InterPro" id="IPR003959">
    <property type="entry name" value="ATPase_AAA_core"/>
</dbReference>
<protein>
    <recommendedName>
        <fullName evidence="10">Clp protease ATP binding subunit</fullName>
    </recommendedName>
</protein>
<dbReference type="InterPro" id="IPR036628">
    <property type="entry name" value="Clp_N_dom_sf"/>
</dbReference>
<keyword evidence="4" id="KW-0143">Chaperone</keyword>
<dbReference type="FunFam" id="3.40.50.300:FF:000025">
    <property type="entry name" value="ATP-dependent Clp protease subunit"/>
    <property type="match status" value="1"/>
</dbReference>
<keyword evidence="1" id="KW-0677">Repeat</keyword>
<feature type="domain" description="AAA+ ATPase" evidence="6">
    <location>
        <begin position="294"/>
        <end position="533"/>
    </location>
</feature>
<dbReference type="EMBL" id="JALLAZ020001718">
    <property type="protein sequence ID" value="KAL3766902.1"/>
    <property type="molecule type" value="Genomic_DNA"/>
</dbReference>
<dbReference type="InterPro" id="IPR050130">
    <property type="entry name" value="ClpA_ClpB"/>
</dbReference>
<dbReference type="SMART" id="SM00382">
    <property type="entry name" value="AAA"/>
    <property type="match status" value="2"/>
</dbReference>
<evidence type="ECO:0000259" key="7">
    <source>
        <dbReference type="SMART" id="SM01086"/>
    </source>
</evidence>
<evidence type="ECO:0000256" key="2">
    <source>
        <dbReference type="ARBA" id="ARBA00022741"/>
    </source>
</evidence>
<evidence type="ECO:0000256" key="5">
    <source>
        <dbReference type="SAM" id="MobiDB-lite"/>
    </source>
</evidence>
<dbReference type="AlphaFoldDB" id="A0ABD3MT97"/>
<name>A0ABD3MT97_9STRA</name>
<feature type="compositionally biased region" description="Polar residues" evidence="5">
    <location>
        <begin position="249"/>
        <end position="259"/>
    </location>
</feature>
<keyword evidence="9" id="KW-1185">Reference proteome</keyword>
<evidence type="ECO:0000313" key="8">
    <source>
        <dbReference type="EMBL" id="KAL3766902.1"/>
    </source>
</evidence>
<gene>
    <name evidence="8" type="ORF">ACHAW5_000920</name>
</gene>
<dbReference type="Pfam" id="PF07724">
    <property type="entry name" value="AAA_2"/>
    <property type="match status" value="1"/>
</dbReference>
<accession>A0ABD3MT97</accession>
<keyword evidence="3" id="KW-0067">ATP-binding</keyword>
<dbReference type="PROSITE" id="PS00870">
    <property type="entry name" value="CLPAB_1"/>
    <property type="match status" value="1"/>
</dbReference>
<dbReference type="PRINTS" id="PR00300">
    <property type="entry name" value="CLPPROTEASEA"/>
</dbReference>
<dbReference type="InterPro" id="IPR028299">
    <property type="entry name" value="ClpA/B_CS2"/>
</dbReference>
<dbReference type="Pfam" id="PF10431">
    <property type="entry name" value="ClpB_D2-small"/>
    <property type="match status" value="1"/>
</dbReference>
<dbReference type="InterPro" id="IPR018368">
    <property type="entry name" value="ClpA/B_CS1"/>
</dbReference>
<feature type="domain" description="Clp ATPase C-terminal" evidence="7">
    <location>
        <begin position="899"/>
        <end position="991"/>
    </location>
</feature>
<feature type="region of interest" description="Disordered" evidence="5">
    <location>
        <begin position="69"/>
        <end position="109"/>
    </location>
</feature>
<dbReference type="Gene3D" id="1.10.1780.10">
    <property type="entry name" value="Clp, N-terminal domain"/>
    <property type="match status" value="1"/>
</dbReference>
<feature type="domain" description="AAA+ ATPase" evidence="6">
    <location>
        <begin position="674"/>
        <end position="818"/>
    </location>
</feature>
<dbReference type="InterPro" id="IPR019489">
    <property type="entry name" value="Clp_ATPase_C"/>
</dbReference>
<evidence type="ECO:0000256" key="3">
    <source>
        <dbReference type="ARBA" id="ARBA00022840"/>
    </source>
</evidence>
<dbReference type="InterPro" id="IPR003593">
    <property type="entry name" value="AAA+_ATPase"/>
</dbReference>
<evidence type="ECO:0000256" key="4">
    <source>
        <dbReference type="ARBA" id="ARBA00023186"/>
    </source>
</evidence>
<comment type="caution">
    <text evidence="8">The sequence shown here is derived from an EMBL/GenBank/DDBJ whole genome shotgun (WGS) entry which is preliminary data.</text>
</comment>
<evidence type="ECO:0008006" key="10">
    <source>
        <dbReference type="Google" id="ProtNLM"/>
    </source>
</evidence>
<dbReference type="Pfam" id="PF17871">
    <property type="entry name" value="AAA_lid_9"/>
    <property type="match status" value="1"/>
</dbReference>
<dbReference type="PANTHER" id="PTHR11638:SF18">
    <property type="entry name" value="HEAT SHOCK PROTEIN 104"/>
    <property type="match status" value="1"/>
</dbReference>
<dbReference type="GO" id="GO:0005524">
    <property type="term" value="F:ATP binding"/>
    <property type="evidence" value="ECO:0007669"/>
    <property type="project" value="UniProtKB-KW"/>
</dbReference>
<dbReference type="Gene3D" id="1.10.8.60">
    <property type="match status" value="1"/>
</dbReference>
<dbReference type="PANTHER" id="PTHR11638">
    <property type="entry name" value="ATP-DEPENDENT CLP PROTEASE"/>
    <property type="match status" value="1"/>
</dbReference>
<keyword evidence="2" id="KW-0547">Nucleotide-binding</keyword>
<organism evidence="8 9">
    <name type="scientific">Stephanodiscus triporus</name>
    <dbReference type="NCBI Taxonomy" id="2934178"/>
    <lineage>
        <taxon>Eukaryota</taxon>
        <taxon>Sar</taxon>
        <taxon>Stramenopiles</taxon>
        <taxon>Ochrophyta</taxon>
        <taxon>Bacillariophyta</taxon>
        <taxon>Coscinodiscophyceae</taxon>
        <taxon>Thalassiosirophycidae</taxon>
        <taxon>Stephanodiscales</taxon>
        <taxon>Stephanodiscaceae</taxon>
        <taxon>Stephanodiscus</taxon>
    </lineage>
</organism>
<dbReference type="InterPro" id="IPR041546">
    <property type="entry name" value="ClpA/ClpB_AAA_lid"/>
</dbReference>
<dbReference type="CDD" id="cd19499">
    <property type="entry name" value="RecA-like_ClpB_Hsp104-like"/>
    <property type="match status" value="1"/>
</dbReference>
<feature type="region of interest" description="Disordered" evidence="5">
    <location>
        <begin position="227"/>
        <end position="259"/>
    </location>
</feature>
<dbReference type="InterPro" id="IPR027417">
    <property type="entry name" value="P-loop_NTPase"/>
</dbReference>
<dbReference type="Gene3D" id="3.40.50.300">
    <property type="entry name" value="P-loop containing nucleotide triphosphate hydrolases"/>
    <property type="match status" value="4"/>
</dbReference>
<feature type="compositionally biased region" description="Gly residues" evidence="5">
    <location>
        <begin position="229"/>
        <end position="244"/>
    </location>
</feature>
<reference evidence="8 9" key="1">
    <citation type="submission" date="2024-10" db="EMBL/GenBank/DDBJ databases">
        <title>Updated reference genomes for cyclostephanoid diatoms.</title>
        <authorList>
            <person name="Roberts W.R."/>
            <person name="Alverson A.J."/>
        </authorList>
    </citation>
    <scope>NUCLEOTIDE SEQUENCE [LARGE SCALE GENOMIC DNA]</scope>
    <source>
        <strain evidence="8 9">AJA276-08</strain>
    </source>
</reference>
<sequence length="1044" mass="112471">MIFERMSEECIGSLVTAQSESARLSQPAVGCEVMTLGIIDRPERARRTLKAYGVSLRKARLTVEHMFRDELDGGGGNGGGDGDDDDDESNNGSRGGGKKGQPPRGIFTMSPQLLNMNRKARDVELPFAPPLKRALSRAGNIADSLDSPTVNSEHVLLSLLGYDASTGRVPDEVDASVEERGYAKGALAVFLRMEGGLNVGAGGGGAGGGFSASEFCRRLVMDIKYPRDGGPGGGSSTGGGGGELVSGAAKSSSTPTLSEVGTDLTEMATRMELDPVHGRDLEIRSALRTLVRRRKNNPCLMGEPGVGKTAIAEGVAQILAAPNMLDRLDELFDRRTLGDEDDVAAAAAGMGYEYVGGGGGYDRDDDGGGGFVRQDQVDRIRELAKLCPAKLRNHRVVSLELANLVAGTKYRGEFEERLQAIVEEVTDERAPPTILFIDAIRVLLCGFSSPAIPSLLFCTTHATTLRPEIHTLVGAGSAEGGIDAANMLKPALARGKLQVIGATTISEYRKYIEKDAALERRLQPLLIKEPTIDQTVAILEAISNKYGAHHGVRYTRESLVAAAKLSERYITDRFLPDKAIDLLDEAGAAVQMEHSFLSIITPNPPPDVTERDISEIISQWTNIPIGKLTSTESSTLLTLESSLASRVKGQQRAIKSIARAVRRARSGLRDAGRPVASFLFCGSTGVGKTWLAKSLAAQYYGSEKDMIRIDMSEYMEKHTASRLTGPPPGYVGYEEGGQLTEAVRRAPHSVVLLDEIEKAHRDVLNVLLQVMEDGVLTDGKGRSICFKNVILVMTSNVGSRQILELVGRQRLERAKNARKKKKRRAGGGEESSTSFEQYVMGEGVNGNSEIRLESPSASSPYELAEEYSALSEIVQDELQKEMKPELLNRIDEIIVFSPLDDDNLRDIARAIVDASIERAYKERSIKLSASESLIDSIVYDGTINAAEFGARPMRRAAQRLFEDAVSDAIVREFLQDGDSGTVDMGLGTNGMAGLPTVIIKREKDGEVLVVDVDDGSGGIGMAASSRDANGYAMSEDELQPDMML</sequence>